<dbReference type="EMBL" id="BAABIE010000005">
    <property type="protein sequence ID" value="GAA4746276.1"/>
    <property type="molecule type" value="Genomic_DNA"/>
</dbReference>
<accession>A0ABP8Z4K2</accession>
<dbReference type="SUPFAM" id="SSF47413">
    <property type="entry name" value="lambda repressor-like DNA-binding domains"/>
    <property type="match status" value="1"/>
</dbReference>
<dbReference type="InterPro" id="IPR010982">
    <property type="entry name" value="Lambda_DNA-bd_dom_sf"/>
</dbReference>
<dbReference type="CDD" id="cd00093">
    <property type="entry name" value="HTH_XRE"/>
    <property type="match status" value="1"/>
</dbReference>
<reference evidence="3" key="1">
    <citation type="journal article" date="2019" name="Int. J. Syst. Evol. Microbiol.">
        <title>The Global Catalogue of Microorganisms (GCM) 10K type strain sequencing project: providing services to taxonomists for standard genome sequencing and annotation.</title>
        <authorList>
            <consortium name="The Broad Institute Genomics Platform"/>
            <consortium name="The Broad Institute Genome Sequencing Center for Infectious Disease"/>
            <person name="Wu L."/>
            <person name="Ma J."/>
        </authorList>
    </citation>
    <scope>NUCLEOTIDE SEQUENCE [LARGE SCALE GENOMIC DNA]</scope>
    <source>
        <strain evidence="3">JCM 18077</strain>
    </source>
</reference>
<keyword evidence="3" id="KW-1185">Reference proteome</keyword>
<sequence>MPAPDAQLTAAQRRVRAVRRQALAEALVAARTAADMTQTELAEAAGLSRSAIARLEAGDAGIASDRLWDLCVALGMRPSKFFLLAEADAEAAETLGDA</sequence>
<dbReference type="Gene3D" id="1.10.260.40">
    <property type="entry name" value="lambda repressor-like DNA-binding domains"/>
    <property type="match status" value="1"/>
</dbReference>
<organism evidence="2 3">
    <name type="scientific">Gordonia alkaliphila</name>
    <dbReference type="NCBI Taxonomy" id="1053547"/>
    <lineage>
        <taxon>Bacteria</taxon>
        <taxon>Bacillati</taxon>
        <taxon>Actinomycetota</taxon>
        <taxon>Actinomycetes</taxon>
        <taxon>Mycobacteriales</taxon>
        <taxon>Gordoniaceae</taxon>
        <taxon>Gordonia</taxon>
    </lineage>
</organism>
<gene>
    <name evidence="2" type="ORF">GCM10023217_14840</name>
</gene>
<evidence type="ECO:0000313" key="2">
    <source>
        <dbReference type="EMBL" id="GAA4746276.1"/>
    </source>
</evidence>
<feature type="domain" description="HTH cro/C1-type" evidence="1">
    <location>
        <begin position="27"/>
        <end position="81"/>
    </location>
</feature>
<dbReference type="RefSeq" id="WP_345312990.1">
    <property type="nucleotide sequence ID" value="NZ_BAABIE010000005.1"/>
</dbReference>
<dbReference type="InterPro" id="IPR001387">
    <property type="entry name" value="Cro/C1-type_HTH"/>
</dbReference>
<evidence type="ECO:0000259" key="1">
    <source>
        <dbReference type="PROSITE" id="PS50943"/>
    </source>
</evidence>
<protein>
    <recommendedName>
        <fullName evidence="1">HTH cro/C1-type domain-containing protein</fullName>
    </recommendedName>
</protein>
<dbReference type="SMART" id="SM00530">
    <property type="entry name" value="HTH_XRE"/>
    <property type="match status" value="1"/>
</dbReference>
<dbReference type="Proteomes" id="UP001500822">
    <property type="component" value="Unassembled WGS sequence"/>
</dbReference>
<dbReference type="PROSITE" id="PS50943">
    <property type="entry name" value="HTH_CROC1"/>
    <property type="match status" value="1"/>
</dbReference>
<proteinExistence type="predicted"/>
<dbReference type="Pfam" id="PF01381">
    <property type="entry name" value="HTH_3"/>
    <property type="match status" value="1"/>
</dbReference>
<evidence type="ECO:0000313" key="3">
    <source>
        <dbReference type="Proteomes" id="UP001500822"/>
    </source>
</evidence>
<name>A0ABP8Z4K2_9ACTN</name>
<comment type="caution">
    <text evidence="2">The sequence shown here is derived from an EMBL/GenBank/DDBJ whole genome shotgun (WGS) entry which is preliminary data.</text>
</comment>